<feature type="region of interest" description="Disordered" evidence="9">
    <location>
        <begin position="279"/>
        <end position="306"/>
    </location>
</feature>
<evidence type="ECO:0000256" key="9">
    <source>
        <dbReference type="SAM" id="MobiDB-lite"/>
    </source>
</evidence>
<dbReference type="SUPFAM" id="SSF57667">
    <property type="entry name" value="beta-beta-alpha zinc fingers"/>
    <property type="match status" value="2"/>
</dbReference>
<dbReference type="KEGG" id="pvt:110070499"/>
<name>A0A6J0SJF5_9SAUR</name>
<proteinExistence type="predicted"/>
<dbReference type="InterPro" id="IPR036236">
    <property type="entry name" value="Znf_C2H2_sf"/>
</dbReference>
<dbReference type="SUPFAM" id="SSF109640">
    <property type="entry name" value="KRAB domain (Kruppel-associated box)"/>
    <property type="match status" value="1"/>
</dbReference>
<dbReference type="InterPro" id="IPR050916">
    <property type="entry name" value="SCAN-C2H2_zinc_finger"/>
</dbReference>
<evidence type="ECO:0000256" key="5">
    <source>
        <dbReference type="ARBA" id="ARBA00023015"/>
    </source>
</evidence>
<keyword evidence="5" id="KW-0805">Transcription regulation</keyword>
<evidence type="ECO:0000313" key="14">
    <source>
        <dbReference type="RefSeq" id="XP_020633839.2"/>
    </source>
</evidence>
<evidence type="ECO:0000256" key="6">
    <source>
        <dbReference type="ARBA" id="ARBA00023163"/>
    </source>
</evidence>
<dbReference type="SMART" id="SM00431">
    <property type="entry name" value="SCAN"/>
    <property type="match status" value="1"/>
</dbReference>
<reference evidence="13" key="1">
    <citation type="submission" date="2025-05" db="UniProtKB">
        <authorList>
            <consortium name="RefSeq"/>
        </authorList>
    </citation>
    <scope>NUCLEOTIDE SEQUENCE [LARGE SCALE GENOMIC DNA]</scope>
</reference>
<protein>
    <submittedName>
        <fullName evidence="14">Zinc finger protein 202-like</fullName>
    </submittedName>
</protein>
<feature type="compositionally biased region" description="Basic and acidic residues" evidence="9">
    <location>
        <begin position="279"/>
        <end position="300"/>
    </location>
</feature>
<dbReference type="InterPro" id="IPR038269">
    <property type="entry name" value="SCAN_sf"/>
</dbReference>
<dbReference type="InParanoid" id="A0A6J0SJF5"/>
<feature type="domain" description="C2H2-type" evidence="10">
    <location>
        <begin position="501"/>
        <end position="528"/>
    </location>
</feature>
<dbReference type="SUPFAM" id="SSF47353">
    <property type="entry name" value="Retrovirus capsid dimerization domain-like"/>
    <property type="match status" value="1"/>
</dbReference>
<gene>
    <name evidence="14" type="primary">LOC110070499</name>
</gene>
<dbReference type="GeneID" id="110070499"/>
<dbReference type="SMART" id="SM00349">
    <property type="entry name" value="KRAB"/>
    <property type="match status" value="1"/>
</dbReference>
<dbReference type="RefSeq" id="XP_020633839.2">
    <property type="nucleotide sequence ID" value="XM_020778180.2"/>
</dbReference>
<evidence type="ECO:0000256" key="4">
    <source>
        <dbReference type="ARBA" id="ARBA00022833"/>
    </source>
</evidence>
<dbReference type="OrthoDB" id="9049574at2759"/>
<dbReference type="PROSITE" id="PS50804">
    <property type="entry name" value="SCAN_BOX"/>
    <property type="match status" value="1"/>
</dbReference>
<dbReference type="PANTHER" id="PTHR45935:SF15">
    <property type="entry name" value="SCAN BOX DOMAIN-CONTAINING PROTEIN"/>
    <property type="match status" value="1"/>
</dbReference>
<evidence type="ECO:0000256" key="2">
    <source>
        <dbReference type="ARBA" id="ARBA00022737"/>
    </source>
</evidence>
<dbReference type="PROSITE" id="PS50157">
    <property type="entry name" value="ZINC_FINGER_C2H2_2"/>
    <property type="match status" value="3"/>
</dbReference>
<dbReference type="SMART" id="SM00355">
    <property type="entry name" value="ZnF_C2H2"/>
    <property type="match status" value="3"/>
</dbReference>
<evidence type="ECO:0000313" key="13">
    <source>
        <dbReference type="Proteomes" id="UP001652642"/>
    </source>
</evidence>
<dbReference type="CDD" id="cd07936">
    <property type="entry name" value="SCAN"/>
    <property type="match status" value="1"/>
</dbReference>
<evidence type="ECO:0000259" key="12">
    <source>
        <dbReference type="PROSITE" id="PS50805"/>
    </source>
</evidence>
<dbReference type="Pfam" id="PF02023">
    <property type="entry name" value="SCAN"/>
    <property type="match status" value="1"/>
</dbReference>
<evidence type="ECO:0000256" key="3">
    <source>
        <dbReference type="ARBA" id="ARBA00022771"/>
    </source>
</evidence>
<dbReference type="Gene3D" id="3.30.160.60">
    <property type="entry name" value="Classic Zinc Finger"/>
    <property type="match status" value="3"/>
</dbReference>
<dbReference type="Gene3D" id="6.10.140.140">
    <property type="match status" value="1"/>
</dbReference>
<dbReference type="GO" id="GO:0008270">
    <property type="term" value="F:zinc ion binding"/>
    <property type="evidence" value="ECO:0007669"/>
    <property type="project" value="UniProtKB-KW"/>
</dbReference>
<feature type="domain" description="KRAB" evidence="12">
    <location>
        <begin position="215"/>
        <end position="291"/>
    </location>
</feature>
<dbReference type="GO" id="GO:0006355">
    <property type="term" value="P:regulation of DNA-templated transcription"/>
    <property type="evidence" value="ECO:0007669"/>
    <property type="project" value="InterPro"/>
</dbReference>
<feature type="domain" description="C2H2-type" evidence="10">
    <location>
        <begin position="375"/>
        <end position="402"/>
    </location>
</feature>
<dbReference type="InterPro" id="IPR001909">
    <property type="entry name" value="KRAB"/>
</dbReference>
<evidence type="ECO:0000256" key="1">
    <source>
        <dbReference type="ARBA" id="ARBA00022723"/>
    </source>
</evidence>
<dbReference type="InterPro" id="IPR036051">
    <property type="entry name" value="KRAB_dom_sf"/>
</dbReference>
<organism evidence="13 14">
    <name type="scientific">Pogona vitticeps</name>
    <name type="common">central bearded dragon</name>
    <dbReference type="NCBI Taxonomy" id="103695"/>
    <lineage>
        <taxon>Eukaryota</taxon>
        <taxon>Metazoa</taxon>
        <taxon>Chordata</taxon>
        <taxon>Craniata</taxon>
        <taxon>Vertebrata</taxon>
        <taxon>Euteleostomi</taxon>
        <taxon>Lepidosauria</taxon>
        <taxon>Squamata</taxon>
        <taxon>Bifurcata</taxon>
        <taxon>Unidentata</taxon>
        <taxon>Episquamata</taxon>
        <taxon>Toxicofera</taxon>
        <taxon>Iguania</taxon>
        <taxon>Acrodonta</taxon>
        <taxon>Agamidae</taxon>
        <taxon>Amphibolurinae</taxon>
        <taxon>Pogona</taxon>
    </lineage>
</organism>
<sequence length="605" mass="67849">MEAEESVGPEPAKCSDAAEAKGAGEYWEKGARTFLGEDNTSLDIQRQHFRQLPYQEADGPRKVCRRLHDLCRQWLKPEQHTKAQILDLVILEQFLSILPLELRRWVRECEPETSSQAVALAEAFLLSLVEDQKQRDQDLLAGAALHFHAVDNAPEEARNQPPFKKTSLLFTSLGGSKVFGDVNGDGGKSLASPAPLSAPSDEMEVTSVRSDKVPVTFEDVAVCFTEEEWVLLDPGQRTLQWEVMLENYMNLNYPVDDTLYNEEKEESCRVSLKKARDIERTEHSEATETEAARKTRKEFFSSEGDDDIHDGLIQEEINDGDMSFASENTDLQEEAMLESISLEEETNKCRMCGQSSCQKACQRASKRIPQGLKLYQSSFCGRTFGNSQSHSNQLKRHTGDKPYACAVCGRKFTSSLDLWFHQRRYIYSDHMYARGAEEPSGASQTPAVMTEPSSPLSFCDEQAGMMSPFGISLQCRMHGKSFCQKTHHRALKQIPQGLKPYRCSFCGRTFGNSQSHSNHLKRHTGDKPYGYAECGRKFTSSLDLRSHLGSHIYSDHIYARGAEKPSGASQTLAVMTEPTQRETTVTLSNGPRVVVSQSIIPKEMA</sequence>
<evidence type="ECO:0000256" key="8">
    <source>
        <dbReference type="PROSITE-ProRule" id="PRU00042"/>
    </source>
</evidence>
<feature type="domain" description="C2H2-type" evidence="10">
    <location>
        <begin position="403"/>
        <end position="435"/>
    </location>
</feature>
<evidence type="ECO:0000259" key="11">
    <source>
        <dbReference type="PROSITE" id="PS50804"/>
    </source>
</evidence>
<keyword evidence="7" id="KW-0539">Nucleus</keyword>
<keyword evidence="3 8" id="KW-0863">Zinc-finger</keyword>
<keyword evidence="4" id="KW-0862">Zinc</keyword>
<keyword evidence="1" id="KW-0479">Metal-binding</keyword>
<dbReference type="PANTHER" id="PTHR45935">
    <property type="entry name" value="PROTEIN ZBED8-RELATED"/>
    <property type="match status" value="1"/>
</dbReference>
<dbReference type="Proteomes" id="UP001652642">
    <property type="component" value="Chromosome 2"/>
</dbReference>
<dbReference type="InterPro" id="IPR013087">
    <property type="entry name" value="Znf_C2H2_type"/>
</dbReference>
<feature type="domain" description="SCAN box" evidence="11">
    <location>
        <begin position="46"/>
        <end position="122"/>
    </location>
</feature>
<keyword evidence="6" id="KW-0804">Transcription</keyword>
<dbReference type="Gene3D" id="1.10.4020.10">
    <property type="entry name" value="DNA breaking-rejoining enzymes"/>
    <property type="match status" value="1"/>
</dbReference>
<dbReference type="AlphaFoldDB" id="A0A6J0SJF5"/>
<dbReference type="Pfam" id="PF01352">
    <property type="entry name" value="KRAB"/>
    <property type="match status" value="1"/>
</dbReference>
<dbReference type="PROSITE" id="PS50805">
    <property type="entry name" value="KRAB"/>
    <property type="match status" value="1"/>
</dbReference>
<dbReference type="PROSITE" id="PS00028">
    <property type="entry name" value="ZINC_FINGER_C2H2_1"/>
    <property type="match status" value="1"/>
</dbReference>
<dbReference type="CDD" id="cd07765">
    <property type="entry name" value="KRAB_A-box"/>
    <property type="match status" value="1"/>
</dbReference>
<keyword evidence="2" id="KW-0677">Repeat</keyword>
<reference evidence="14" key="2">
    <citation type="submission" date="2025-08" db="UniProtKB">
        <authorList>
            <consortium name="RefSeq"/>
        </authorList>
    </citation>
    <scope>IDENTIFICATION</scope>
</reference>
<accession>A0A6J0SJF5</accession>
<dbReference type="InterPro" id="IPR003309">
    <property type="entry name" value="SCAN_dom"/>
</dbReference>
<evidence type="ECO:0000256" key="7">
    <source>
        <dbReference type="ARBA" id="ARBA00023242"/>
    </source>
</evidence>
<keyword evidence="13" id="KW-1185">Reference proteome</keyword>
<evidence type="ECO:0000259" key="10">
    <source>
        <dbReference type="PROSITE" id="PS50157"/>
    </source>
</evidence>